<accession>A0A6P1MDF0</accession>
<organism evidence="2 3">
    <name type="scientific">Aminipila terrae</name>
    <dbReference type="NCBI Taxonomy" id="2697030"/>
    <lineage>
        <taxon>Bacteria</taxon>
        <taxon>Bacillati</taxon>
        <taxon>Bacillota</taxon>
        <taxon>Clostridia</taxon>
        <taxon>Peptostreptococcales</taxon>
        <taxon>Anaerovoracaceae</taxon>
        <taxon>Aminipila</taxon>
    </lineage>
</organism>
<sequence>MRVTQSMMARQYTKRVSGALNDLSYVNKQVGSGRKFFKGSENPAGAAKAYQLRRQASQADDYVSNLEEAQSTIQTKESAMTQVSKALEDVYTSLLGVMNGTKNTKDDKAIVAQQFRSVQETVVKDMNTKYGDKFLFGGSNVSEVPFILNGNSLTYRGVDVSGNTQYTWPDGTDKAGQREDSKVLLKQLSEDALYTDLGFGLEFKDGQVVSSSAYNTATAGINVLGYGTAENGLSNNVVVLIGQMATMLDNDCEPSKLDDYLTKFKELKQNVLNATTATGSDSMFLDYTQSRLEDLQDNLAEKTSNTEYIDSEEAIMNLNSVDYMYQALLKTGQNILSKSFIDFMS</sequence>
<keyword evidence="3" id="KW-1185">Reference proteome</keyword>
<dbReference type="GO" id="GO:0005198">
    <property type="term" value="F:structural molecule activity"/>
    <property type="evidence" value="ECO:0007669"/>
    <property type="project" value="InterPro"/>
</dbReference>
<dbReference type="PANTHER" id="PTHR42792:SF1">
    <property type="entry name" value="FLAGELLAR HOOK-ASSOCIATED PROTEIN 3"/>
    <property type="match status" value="1"/>
</dbReference>
<dbReference type="KEGG" id="amic:Ami3637_05625"/>
<dbReference type="Gene3D" id="1.20.1330.10">
    <property type="entry name" value="f41 fragment of flagellin, N-terminal domain"/>
    <property type="match status" value="1"/>
</dbReference>
<dbReference type="PANTHER" id="PTHR42792">
    <property type="entry name" value="FLAGELLIN"/>
    <property type="match status" value="1"/>
</dbReference>
<reference evidence="2 3" key="1">
    <citation type="submission" date="2020-01" db="EMBL/GenBank/DDBJ databases">
        <title>Genomic analysis of Aminipila sp. CBA3637.</title>
        <authorList>
            <person name="Kim Y.B."/>
            <person name="Roh S.W."/>
        </authorList>
    </citation>
    <scope>NUCLEOTIDE SEQUENCE [LARGE SCALE GENOMIC DNA]</scope>
    <source>
        <strain evidence="2 3">CBA3637</strain>
    </source>
</reference>
<dbReference type="SUPFAM" id="SSF64518">
    <property type="entry name" value="Phase 1 flagellin"/>
    <property type="match status" value="1"/>
</dbReference>
<dbReference type="EMBL" id="CP047591">
    <property type="protein sequence ID" value="QHI71937.1"/>
    <property type="molecule type" value="Genomic_DNA"/>
</dbReference>
<proteinExistence type="predicted"/>
<dbReference type="GO" id="GO:0009288">
    <property type="term" value="C:bacterial-type flagellum"/>
    <property type="evidence" value="ECO:0007669"/>
    <property type="project" value="InterPro"/>
</dbReference>
<dbReference type="Proteomes" id="UP000463883">
    <property type="component" value="Chromosome"/>
</dbReference>
<evidence type="ECO:0000259" key="1">
    <source>
        <dbReference type="Pfam" id="PF00669"/>
    </source>
</evidence>
<evidence type="ECO:0000313" key="2">
    <source>
        <dbReference type="EMBL" id="QHI71937.1"/>
    </source>
</evidence>
<name>A0A6P1MDF0_9FIRM</name>
<dbReference type="Pfam" id="PF00669">
    <property type="entry name" value="Flagellin_N"/>
    <property type="match status" value="1"/>
</dbReference>
<evidence type="ECO:0000313" key="3">
    <source>
        <dbReference type="Proteomes" id="UP000463883"/>
    </source>
</evidence>
<dbReference type="InterPro" id="IPR001492">
    <property type="entry name" value="Flagellin"/>
</dbReference>
<dbReference type="RefSeq" id="WP_162361707.1">
    <property type="nucleotide sequence ID" value="NZ_CP047591.1"/>
</dbReference>
<gene>
    <name evidence="2" type="ORF">Ami3637_05625</name>
</gene>
<dbReference type="InterPro" id="IPR001029">
    <property type="entry name" value="Flagellin_N"/>
</dbReference>
<feature type="domain" description="Flagellin N-terminal" evidence="1">
    <location>
        <begin position="6"/>
        <end position="140"/>
    </location>
</feature>
<dbReference type="AlphaFoldDB" id="A0A6P1MDF0"/>
<protein>
    <recommendedName>
        <fullName evidence="1">Flagellin N-terminal domain-containing protein</fullName>
    </recommendedName>
</protein>